<dbReference type="PANTHER" id="PTHR44337:SF13">
    <property type="entry name" value="IMMUNOGLOBULIN SUPERFAMILY MEMBER 23"/>
    <property type="match status" value="1"/>
</dbReference>
<accession>A0AAY4EEP7</accession>
<organism evidence="7 8">
    <name type="scientific">Denticeps clupeoides</name>
    <name type="common">denticle herring</name>
    <dbReference type="NCBI Taxonomy" id="299321"/>
    <lineage>
        <taxon>Eukaryota</taxon>
        <taxon>Metazoa</taxon>
        <taxon>Chordata</taxon>
        <taxon>Craniata</taxon>
        <taxon>Vertebrata</taxon>
        <taxon>Euteleostomi</taxon>
        <taxon>Actinopterygii</taxon>
        <taxon>Neopterygii</taxon>
        <taxon>Teleostei</taxon>
        <taxon>Clupei</taxon>
        <taxon>Clupeiformes</taxon>
        <taxon>Denticipitoidei</taxon>
        <taxon>Denticipitidae</taxon>
        <taxon>Denticeps</taxon>
    </lineage>
</organism>
<dbReference type="InterPro" id="IPR007110">
    <property type="entry name" value="Ig-like_dom"/>
</dbReference>
<dbReference type="SMART" id="SM00409">
    <property type="entry name" value="IG"/>
    <property type="match status" value="1"/>
</dbReference>
<keyword evidence="5" id="KW-0812">Transmembrane</keyword>
<keyword evidence="5" id="KW-1133">Transmembrane helix</keyword>
<evidence type="ECO:0000313" key="8">
    <source>
        <dbReference type="Proteomes" id="UP000694580"/>
    </source>
</evidence>
<feature type="domain" description="Ig-like" evidence="6">
    <location>
        <begin position="125"/>
        <end position="205"/>
    </location>
</feature>
<dbReference type="InterPro" id="IPR003599">
    <property type="entry name" value="Ig_sub"/>
</dbReference>
<dbReference type="GeneTree" id="ENSGT00530000069282"/>
<feature type="domain" description="Ig-like" evidence="6">
    <location>
        <begin position="28"/>
        <end position="109"/>
    </location>
</feature>
<dbReference type="InterPro" id="IPR040878">
    <property type="entry name" value="IL-40-like_Ig"/>
</dbReference>
<evidence type="ECO:0000256" key="3">
    <source>
        <dbReference type="ARBA" id="ARBA00023180"/>
    </source>
</evidence>
<keyword evidence="1" id="KW-0732">Signal</keyword>
<name>A0AAY4EEP7_9TELE</name>
<dbReference type="InterPro" id="IPR052598">
    <property type="entry name" value="IgSF_CEA-related"/>
</dbReference>
<dbReference type="PROSITE" id="PS50835">
    <property type="entry name" value="IG_LIKE"/>
    <property type="match status" value="2"/>
</dbReference>
<dbReference type="Pfam" id="PF13927">
    <property type="entry name" value="Ig_3"/>
    <property type="match status" value="1"/>
</dbReference>
<evidence type="ECO:0000256" key="2">
    <source>
        <dbReference type="ARBA" id="ARBA00023157"/>
    </source>
</evidence>
<keyword evidence="8" id="KW-1185">Reference proteome</keyword>
<dbReference type="InterPro" id="IPR036179">
    <property type="entry name" value="Ig-like_dom_sf"/>
</dbReference>
<feature type="transmembrane region" description="Helical" evidence="5">
    <location>
        <begin position="415"/>
        <end position="438"/>
    </location>
</feature>
<dbReference type="SUPFAM" id="SSF48726">
    <property type="entry name" value="Immunoglobulin"/>
    <property type="match status" value="3"/>
</dbReference>
<dbReference type="Proteomes" id="UP000694580">
    <property type="component" value="Chromosome 3"/>
</dbReference>
<reference evidence="7" key="2">
    <citation type="submission" date="2025-08" db="UniProtKB">
        <authorList>
            <consortium name="Ensembl"/>
        </authorList>
    </citation>
    <scope>IDENTIFICATION</scope>
</reference>
<dbReference type="Pfam" id="PF17736">
    <property type="entry name" value="Ig_C17orf99"/>
    <property type="match status" value="1"/>
</dbReference>
<evidence type="ECO:0000259" key="6">
    <source>
        <dbReference type="PROSITE" id="PS50835"/>
    </source>
</evidence>
<dbReference type="AlphaFoldDB" id="A0AAY4EEP7"/>
<dbReference type="CDD" id="cd00096">
    <property type="entry name" value="Ig"/>
    <property type="match status" value="1"/>
</dbReference>
<reference evidence="7" key="3">
    <citation type="submission" date="2025-09" db="UniProtKB">
        <authorList>
            <consortium name="Ensembl"/>
        </authorList>
    </citation>
    <scope>IDENTIFICATION</scope>
</reference>
<evidence type="ECO:0000313" key="7">
    <source>
        <dbReference type="Ensembl" id="ENSDCDP00010056097.1"/>
    </source>
</evidence>
<evidence type="ECO:0000256" key="1">
    <source>
        <dbReference type="ARBA" id="ARBA00022729"/>
    </source>
</evidence>
<reference evidence="7 8" key="1">
    <citation type="submission" date="2020-06" db="EMBL/GenBank/DDBJ databases">
        <authorList>
            <consortium name="Wellcome Sanger Institute Data Sharing"/>
        </authorList>
    </citation>
    <scope>NUCLEOTIDE SEQUENCE [LARGE SCALE GENOMIC DNA]</scope>
</reference>
<dbReference type="InterPro" id="IPR013783">
    <property type="entry name" value="Ig-like_fold"/>
</dbReference>
<keyword evidence="4" id="KW-0393">Immunoglobulin domain</keyword>
<evidence type="ECO:0000256" key="5">
    <source>
        <dbReference type="SAM" id="Phobius"/>
    </source>
</evidence>
<keyword evidence="5" id="KW-0472">Membrane</keyword>
<proteinExistence type="predicted"/>
<sequence length="449" mass="49982">MFSPYFLATSSQCPCHPLFPGAFSFGRPILYAPEFVLLGSIETFHCEVLEFPPETNIHYEWYNKKNLMKPFSEYTSLTGEIASANVVINADHEGQIVCKASVHNNTEIAPTYSHKFYVFFTVSEPVEGAHIVTDPPHEKLYEGMALAMLCNTIKGTHIRYSWFVNGLQVPNQNKALTIHKTTLKDSGTYVCIANNKLNSTRTFVSNSSAQIIIIKEPVSLPEISYAVVKEPDGKYSAHITCNTSRGSLPITFKLLNHSDIIDTIVRGHLWTTFVVPITLEKEMGLIQCQADNGNMAAKSPVVALEVVPVGGAVTLTYDYDMTPTFQVIWLRMYCHVERGTFPLYHWFLNGTLLEDEGPVHMVTRPDDSVLLLVVTPITSGYFHCEATNSFDKTSSTPSKKFLITKEVLNRLSTEVMGVVFGCFLFLVVLVTGCCLIGLSHSEFTAFSSI</sequence>
<dbReference type="SMART" id="SM00408">
    <property type="entry name" value="IGc2"/>
    <property type="match status" value="2"/>
</dbReference>
<evidence type="ECO:0000256" key="4">
    <source>
        <dbReference type="ARBA" id="ARBA00023319"/>
    </source>
</evidence>
<keyword evidence="2" id="KW-1015">Disulfide bond</keyword>
<dbReference type="InterPro" id="IPR003598">
    <property type="entry name" value="Ig_sub2"/>
</dbReference>
<keyword evidence="3" id="KW-0325">Glycoprotein</keyword>
<protein>
    <recommendedName>
        <fullName evidence="6">Ig-like domain-containing protein</fullName>
    </recommendedName>
</protein>
<dbReference type="Ensembl" id="ENSDCDT00010066727.1">
    <property type="protein sequence ID" value="ENSDCDP00010056097.1"/>
    <property type="gene ID" value="ENSDCDG00010032053.1"/>
</dbReference>
<dbReference type="Gene3D" id="2.60.40.10">
    <property type="entry name" value="Immunoglobulins"/>
    <property type="match status" value="2"/>
</dbReference>
<dbReference type="PANTHER" id="PTHR44337">
    <property type="entry name" value="CARCINOEMBRYONIC ANTIGEN-RELATED CELL ADHESION MOLECULE 8"/>
    <property type="match status" value="1"/>
</dbReference>